<feature type="region of interest" description="Disordered" evidence="1">
    <location>
        <begin position="14"/>
        <end position="39"/>
    </location>
</feature>
<sequence length="78" mass="8511">METRTLSRIIPPERVTRARRTKSAATARSSTSTPIPIQRKTSIDVSDQWLADSVTGLAVSASTVTPELVTERKPPFTS</sequence>
<reference evidence="2 3" key="1">
    <citation type="submission" date="2021-01" db="EMBL/GenBank/DDBJ databases">
        <title>Whole genome shotgun sequence of Plantactinospora mayteni NBRC 109088.</title>
        <authorList>
            <person name="Komaki H."/>
            <person name="Tamura T."/>
        </authorList>
    </citation>
    <scope>NUCLEOTIDE SEQUENCE [LARGE SCALE GENOMIC DNA]</scope>
    <source>
        <strain evidence="2 3">NBRC 109088</strain>
    </source>
</reference>
<dbReference type="Proteomes" id="UP000621500">
    <property type="component" value="Unassembled WGS sequence"/>
</dbReference>
<proteinExistence type="predicted"/>
<evidence type="ECO:0000313" key="3">
    <source>
        <dbReference type="Proteomes" id="UP000621500"/>
    </source>
</evidence>
<evidence type="ECO:0000313" key="2">
    <source>
        <dbReference type="EMBL" id="GIG95885.1"/>
    </source>
</evidence>
<dbReference type="EMBL" id="BONX01000012">
    <property type="protein sequence ID" value="GIG95885.1"/>
    <property type="molecule type" value="Genomic_DNA"/>
</dbReference>
<name>A0ABQ4EMK4_9ACTN</name>
<feature type="compositionally biased region" description="Low complexity" evidence="1">
    <location>
        <begin position="23"/>
        <end position="33"/>
    </location>
</feature>
<comment type="caution">
    <text evidence="2">The sequence shown here is derived from an EMBL/GenBank/DDBJ whole genome shotgun (WGS) entry which is preliminary data.</text>
</comment>
<accession>A0ABQ4EMK4</accession>
<evidence type="ECO:0000256" key="1">
    <source>
        <dbReference type="SAM" id="MobiDB-lite"/>
    </source>
</evidence>
<evidence type="ECO:0008006" key="4">
    <source>
        <dbReference type="Google" id="ProtNLM"/>
    </source>
</evidence>
<protein>
    <recommendedName>
        <fullName evidence="4">FXSXX-COOH protein</fullName>
    </recommendedName>
</protein>
<keyword evidence="3" id="KW-1185">Reference proteome</keyword>
<gene>
    <name evidence="2" type="ORF">Pma05_24580</name>
</gene>
<organism evidence="2 3">
    <name type="scientific">Plantactinospora mayteni</name>
    <dbReference type="NCBI Taxonomy" id="566021"/>
    <lineage>
        <taxon>Bacteria</taxon>
        <taxon>Bacillati</taxon>
        <taxon>Actinomycetota</taxon>
        <taxon>Actinomycetes</taxon>
        <taxon>Micromonosporales</taxon>
        <taxon>Micromonosporaceae</taxon>
        <taxon>Plantactinospora</taxon>
    </lineage>
</organism>